<dbReference type="InterPro" id="IPR046819">
    <property type="entry name" value="MmeI_hel"/>
</dbReference>
<evidence type="ECO:0000256" key="2">
    <source>
        <dbReference type="ARBA" id="ARBA00022603"/>
    </source>
</evidence>
<dbReference type="InterPro" id="IPR046820">
    <property type="entry name" value="MmeI_TRD"/>
</dbReference>
<protein>
    <recommendedName>
        <fullName evidence="1">site-specific DNA-methyltransferase (adenine-specific)</fullName>
        <ecNumber evidence="1">2.1.1.72</ecNumber>
    </recommendedName>
</protein>
<feature type="domain" description="MmeI-like helicase spacer" evidence="6">
    <location>
        <begin position="208"/>
        <end position="279"/>
    </location>
</feature>
<dbReference type="Proteomes" id="UP000264071">
    <property type="component" value="Unassembled WGS sequence"/>
</dbReference>
<dbReference type="AlphaFoldDB" id="A0A3D4V596"/>
<dbReference type="Pfam" id="PF20473">
    <property type="entry name" value="MmeI_Mtase"/>
    <property type="match status" value="1"/>
</dbReference>
<feature type="domain" description="MmeI-like N-terminal" evidence="5">
    <location>
        <begin position="16"/>
        <end position="201"/>
    </location>
</feature>
<dbReference type="GO" id="GO:0032259">
    <property type="term" value="P:methylation"/>
    <property type="evidence" value="ECO:0007669"/>
    <property type="project" value="UniProtKB-KW"/>
</dbReference>
<dbReference type="EC" id="2.1.1.72" evidence="1"/>
<evidence type="ECO:0000259" key="6">
    <source>
        <dbReference type="Pfam" id="PF20465"/>
    </source>
</evidence>
<evidence type="ECO:0000256" key="4">
    <source>
        <dbReference type="ARBA" id="ARBA00047942"/>
    </source>
</evidence>
<dbReference type="GO" id="GO:0009007">
    <property type="term" value="F:site-specific DNA-methyltransferase (adenine-specific) activity"/>
    <property type="evidence" value="ECO:0007669"/>
    <property type="project" value="UniProtKB-EC"/>
</dbReference>
<feature type="domain" description="MmeI-like DNA-methyltransferase" evidence="8">
    <location>
        <begin position="374"/>
        <end position="657"/>
    </location>
</feature>
<dbReference type="SUPFAM" id="SSF53335">
    <property type="entry name" value="S-adenosyl-L-methionine-dependent methyltransferases"/>
    <property type="match status" value="1"/>
</dbReference>
<dbReference type="PANTHER" id="PTHR33841:SF1">
    <property type="entry name" value="DNA METHYLTRANSFERASE A"/>
    <property type="match status" value="1"/>
</dbReference>
<dbReference type="PANTHER" id="PTHR33841">
    <property type="entry name" value="DNA METHYLTRANSFERASE YEEA-RELATED"/>
    <property type="match status" value="1"/>
</dbReference>
<reference evidence="9 10" key="1">
    <citation type="journal article" date="2018" name="Nat. Biotechnol.">
        <title>A standardized bacterial taxonomy based on genome phylogeny substantially revises the tree of life.</title>
        <authorList>
            <person name="Parks D.H."/>
            <person name="Chuvochina M."/>
            <person name="Waite D.W."/>
            <person name="Rinke C."/>
            <person name="Skarshewski A."/>
            <person name="Chaumeil P.A."/>
            <person name="Hugenholtz P."/>
        </authorList>
    </citation>
    <scope>NUCLEOTIDE SEQUENCE [LARGE SCALE GENOMIC DNA]</scope>
    <source>
        <strain evidence="9">UBA8844</strain>
    </source>
</reference>
<keyword evidence="3 9" id="KW-0808">Transferase</keyword>
<comment type="catalytic activity">
    <reaction evidence="4">
        <text>a 2'-deoxyadenosine in DNA + S-adenosyl-L-methionine = an N(6)-methyl-2'-deoxyadenosine in DNA + S-adenosyl-L-homocysteine + H(+)</text>
        <dbReference type="Rhea" id="RHEA:15197"/>
        <dbReference type="Rhea" id="RHEA-COMP:12418"/>
        <dbReference type="Rhea" id="RHEA-COMP:12419"/>
        <dbReference type="ChEBI" id="CHEBI:15378"/>
        <dbReference type="ChEBI" id="CHEBI:57856"/>
        <dbReference type="ChEBI" id="CHEBI:59789"/>
        <dbReference type="ChEBI" id="CHEBI:90615"/>
        <dbReference type="ChEBI" id="CHEBI:90616"/>
        <dbReference type="EC" id="2.1.1.72"/>
    </reaction>
</comment>
<dbReference type="Pfam" id="PF20465">
    <property type="entry name" value="MmeI_hel"/>
    <property type="match status" value="1"/>
</dbReference>
<evidence type="ECO:0000259" key="8">
    <source>
        <dbReference type="Pfam" id="PF20473"/>
    </source>
</evidence>
<dbReference type="InterPro" id="IPR046816">
    <property type="entry name" value="MmeI_Mtase"/>
</dbReference>
<evidence type="ECO:0000256" key="3">
    <source>
        <dbReference type="ARBA" id="ARBA00022679"/>
    </source>
</evidence>
<sequence length="1112" mass="123502">MSSSNAAVTPAVALRALRERWAGVPAAERANAQSYLRDLCEALGVPAPLPAGSGYEFELPVKLITRDGTETTGFVDCYKVGHFILEAKDVQGGASDVALRRAYGQARQYAAHDPSGTAPPYLLVLDVAKTLLVYHRWGGVYQGFAAGHRIDLPTLDQRPSDIELLRDIWTQPTKRDPRQHAQAVTQEIAAKLATLAATLEDRGFGPERVARFLMRVVFSCFAEDVDLLPREAFRQTVQNAGVQGDAALFQRALGSLWQTMDSGGLFGFENILQFNGHFFKDAEVLPLEREEIALVLEAARADWRDVEPTIFGTLLTRALDPVERHRLGAEYTPRAFIERLVRPTVEEPVRERWTAVQAEVLQLRESGKAKDRAAAEQRLREFLGWLQGLRVLDPACGSGNFLYVTMHVLKDLEYEVVRELEALTGHAELRMQEIGPKNFLGIEVKPWAREIAELTLWIGFHQYWKRHHHVQPPEPVLMDTGTLELRDAVLAWDAVRHVPEKDRFDPTPRITHTVTGELVPDPAATLPYMEHVGARQAPWPEADFIVGNPPFLGQFRQRESLGDGYVEALRSAYPGVPDAADLVMYWISKATRAVESGRTLRAGLITTQSITQKQNRKVLEDAAVRGLRPVWAIADHYWNDGSDDARVRVAMTVFAREPAAATLVTVDGEAKVVNTVRVPRLNTDLTVHADVPSAAAVALQANAWLCSNGYKPHGTGFLLSDEEARRLLSLDPRNAEVLRPYRNGMDLATQPRRVWIIDFGFADESEARTYPLLFDIVRDRVKPERDANARAVYRTYWWRFGEARRDWRSFVAGLPRYIATVKTAKHRFFTFLESTVAPDDKLTCIASSEGFVLGVLSSLIHSTWALAAGSRLGIDGTPSYDKGTCFDAFPFPDCSADVRNRIATIAERIDAHRKSAIERSAKVGMTVMYNVIDKLRVGATLTSKEREVHEVAACGVLRDLHDELDATVAEAYGWSWPEPPALILERLVALHDRRVEEEAGGTIRWLRPEYQRPRFGGATDGANVAPTLDLPATPTTLTGAGTVIASAPWPSDAIGQITVLRSMAAMTPVSIEEAVQRLVGAKRDIVHRHLETLAMLGEVRDVGDGRYAVTGS</sequence>
<dbReference type="EMBL" id="DPIY01000004">
    <property type="protein sequence ID" value="HCT56296.1"/>
    <property type="molecule type" value="Genomic_DNA"/>
</dbReference>
<evidence type="ECO:0000313" key="10">
    <source>
        <dbReference type="Proteomes" id="UP000264071"/>
    </source>
</evidence>
<proteinExistence type="predicted"/>
<dbReference type="GO" id="GO:0003676">
    <property type="term" value="F:nucleic acid binding"/>
    <property type="evidence" value="ECO:0007669"/>
    <property type="project" value="InterPro"/>
</dbReference>
<gene>
    <name evidence="9" type="ORF">DGD08_03695</name>
</gene>
<evidence type="ECO:0000259" key="5">
    <source>
        <dbReference type="Pfam" id="PF20464"/>
    </source>
</evidence>
<dbReference type="Pfam" id="PF20466">
    <property type="entry name" value="MmeI_TRD"/>
    <property type="match status" value="1"/>
</dbReference>
<evidence type="ECO:0000256" key="1">
    <source>
        <dbReference type="ARBA" id="ARBA00011900"/>
    </source>
</evidence>
<dbReference type="InterPro" id="IPR002052">
    <property type="entry name" value="DNA_methylase_N6_adenine_CS"/>
</dbReference>
<dbReference type="PRINTS" id="PR00507">
    <property type="entry name" value="N12N6MTFRASE"/>
</dbReference>
<evidence type="ECO:0000259" key="7">
    <source>
        <dbReference type="Pfam" id="PF20466"/>
    </source>
</evidence>
<feature type="domain" description="MmeI-like target recognition" evidence="7">
    <location>
        <begin position="709"/>
        <end position="893"/>
    </location>
</feature>
<dbReference type="PROSITE" id="PS00092">
    <property type="entry name" value="N6_MTASE"/>
    <property type="match status" value="1"/>
</dbReference>
<dbReference type="InterPro" id="IPR046817">
    <property type="entry name" value="MmeI_N"/>
</dbReference>
<dbReference type="InterPro" id="IPR029063">
    <property type="entry name" value="SAM-dependent_MTases_sf"/>
</dbReference>
<evidence type="ECO:0000313" key="9">
    <source>
        <dbReference type="EMBL" id="HCT56296.1"/>
    </source>
</evidence>
<dbReference type="Gene3D" id="3.40.50.150">
    <property type="entry name" value="Vaccinia Virus protein VP39"/>
    <property type="match status" value="1"/>
</dbReference>
<accession>A0A3D4V596</accession>
<dbReference type="Pfam" id="PF20464">
    <property type="entry name" value="MmeI_N"/>
    <property type="match status" value="1"/>
</dbReference>
<dbReference type="OMA" id="DHPWVDS"/>
<name>A0A3D4V596_9BACT</name>
<dbReference type="InterPro" id="IPR050953">
    <property type="entry name" value="N4_N6_ade-DNA_methylase"/>
</dbReference>
<organism evidence="9 10">
    <name type="scientific">Gemmatimonas aurantiaca</name>
    <dbReference type="NCBI Taxonomy" id="173480"/>
    <lineage>
        <taxon>Bacteria</taxon>
        <taxon>Pseudomonadati</taxon>
        <taxon>Gemmatimonadota</taxon>
        <taxon>Gemmatimonadia</taxon>
        <taxon>Gemmatimonadales</taxon>
        <taxon>Gemmatimonadaceae</taxon>
        <taxon>Gemmatimonas</taxon>
    </lineage>
</organism>
<keyword evidence="2 9" id="KW-0489">Methyltransferase</keyword>
<comment type="caution">
    <text evidence="9">The sequence shown here is derived from an EMBL/GenBank/DDBJ whole genome shotgun (WGS) entry which is preliminary data.</text>
</comment>